<feature type="domain" description="Xylanolytic transcriptional activator regulatory" evidence="4">
    <location>
        <begin position="279"/>
        <end position="352"/>
    </location>
</feature>
<keyword evidence="2" id="KW-0539">Nucleus</keyword>
<sequence>MFSWNSSNTNRRDTLVQIPRPNKNRASGLPTPSFSEDQMNFVDAVDAETYRPGYLGPTSFEAILPKHNDSPPFRNRVASHEPEGIHDRMCLQHPLTKSMRIQMATEVLKGLRNYRLIRDLVVLYYISCHAGIVAEPLVINAVNALKSTVDHYDLTSTAPSPELVTKILDNSTRPLKIPATIEACDFHTLFTGENLRLETLGFLMAVAGRSMMFGIIPENWNEELRKDYGGKFADEMLRLSTTCLVVCTLLTPVNDIVIWMFWENLQDTFMMCGYGGSPCWRRVGELATQIYALGIHREANSSDVPFFVQETRRKLVCAAFTIDKTISTFLGRPPRMSKRHIDINLPLDLSDEELCADPVTLEAARLALDANCWNTGKSYHRASWVRLRYRSSHFREEVLDFALAKLDDDAEQKLLDISRRSRAVWESHPQHMRYWSGCWEECPSTVCLMLVNIYLNHLYNDWLIYKLLDKQTLMQNEALLKNSVDMLSTALQLGQIRDRTYDFHRDFMYTILLYGIPSGSVLATALQEQLQSGQPFPSSISRSEIVRLLSVLISHLDIGSCNSGSSTANGNDSLCRKAAKTFTRVIDAVLDPKPVAPVEFEDINVDLDFFAGPPLEGFDNFNFNFMGDGGLYDTVDWTVAGQSTL</sequence>
<organism evidence="5 6">
    <name type="scientific">Lophiotrema nucula</name>
    <dbReference type="NCBI Taxonomy" id="690887"/>
    <lineage>
        <taxon>Eukaryota</taxon>
        <taxon>Fungi</taxon>
        <taxon>Dikarya</taxon>
        <taxon>Ascomycota</taxon>
        <taxon>Pezizomycotina</taxon>
        <taxon>Dothideomycetes</taxon>
        <taxon>Pleosporomycetidae</taxon>
        <taxon>Pleosporales</taxon>
        <taxon>Lophiotremataceae</taxon>
        <taxon>Lophiotrema</taxon>
    </lineage>
</organism>
<dbReference type="InterPro" id="IPR007219">
    <property type="entry name" value="XnlR_reg_dom"/>
</dbReference>
<dbReference type="OrthoDB" id="4898680at2759"/>
<accession>A0A6A5Z0W8</accession>
<evidence type="ECO:0000256" key="3">
    <source>
        <dbReference type="SAM" id="MobiDB-lite"/>
    </source>
</evidence>
<dbReference type="Pfam" id="PF04082">
    <property type="entry name" value="Fungal_trans"/>
    <property type="match status" value="1"/>
</dbReference>
<dbReference type="PANTHER" id="PTHR31001:SF82">
    <property type="entry name" value="ZN(II)2CYS6 TRANSCRIPTION FACTOR (EUROFUNG)"/>
    <property type="match status" value="1"/>
</dbReference>
<evidence type="ECO:0000256" key="2">
    <source>
        <dbReference type="ARBA" id="ARBA00023242"/>
    </source>
</evidence>
<gene>
    <name evidence="5" type="ORF">BDV96DRAFT_497104</name>
</gene>
<dbReference type="GO" id="GO:0008270">
    <property type="term" value="F:zinc ion binding"/>
    <property type="evidence" value="ECO:0007669"/>
    <property type="project" value="InterPro"/>
</dbReference>
<dbReference type="PANTHER" id="PTHR31001">
    <property type="entry name" value="UNCHARACTERIZED TRANSCRIPTIONAL REGULATORY PROTEIN"/>
    <property type="match status" value="1"/>
</dbReference>
<evidence type="ECO:0000313" key="6">
    <source>
        <dbReference type="Proteomes" id="UP000799770"/>
    </source>
</evidence>
<dbReference type="GO" id="GO:0006351">
    <property type="term" value="P:DNA-templated transcription"/>
    <property type="evidence" value="ECO:0007669"/>
    <property type="project" value="InterPro"/>
</dbReference>
<evidence type="ECO:0000259" key="4">
    <source>
        <dbReference type="SMART" id="SM00906"/>
    </source>
</evidence>
<keyword evidence="6" id="KW-1185">Reference proteome</keyword>
<dbReference type="GO" id="GO:0003677">
    <property type="term" value="F:DNA binding"/>
    <property type="evidence" value="ECO:0007669"/>
    <property type="project" value="InterPro"/>
</dbReference>
<evidence type="ECO:0000313" key="5">
    <source>
        <dbReference type="EMBL" id="KAF2113030.1"/>
    </source>
</evidence>
<protein>
    <recommendedName>
        <fullName evidence="4">Xylanolytic transcriptional activator regulatory domain-containing protein</fullName>
    </recommendedName>
</protein>
<name>A0A6A5Z0W8_9PLEO</name>
<dbReference type="Proteomes" id="UP000799770">
    <property type="component" value="Unassembled WGS sequence"/>
</dbReference>
<dbReference type="GO" id="GO:0005634">
    <property type="term" value="C:nucleus"/>
    <property type="evidence" value="ECO:0007669"/>
    <property type="project" value="UniProtKB-SubCell"/>
</dbReference>
<evidence type="ECO:0000256" key="1">
    <source>
        <dbReference type="ARBA" id="ARBA00004123"/>
    </source>
</evidence>
<dbReference type="CDD" id="cd12148">
    <property type="entry name" value="fungal_TF_MHR"/>
    <property type="match status" value="1"/>
</dbReference>
<feature type="region of interest" description="Disordered" evidence="3">
    <location>
        <begin position="1"/>
        <end position="33"/>
    </location>
</feature>
<dbReference type="SMART" id="SM00906">
    <property type="entry name" value="Fungal_trans"/>
    <property type="match status" value="1"/>
</dbReference>
<comment type="subcellular location">
    <subcellularLocation>
        <location evidence="1">Nucleus</location>
    </subcellularLocation>
</comment>
<reference evidence="5" key="1">
    <citation type="journal article" date="2020" name="Stud. Mycol.">
        <title>101 Dothideomycetes genomes: a test case for predicting lifestyles and emergence of pathogens.</title>
        <authorList>
            <person name="Haridas S."/>
            <person name="Albert R."/>
            <person name="Binder M."/>
            <person name="Bloem J."/>
            <person name="Labutti K."/>
            <person name="Salamov A."/>
            <person name="Andreopoulos B."/>
            <person name="Baker S."/>
            <person name="Barry K."/>
            <person name="Bills G."/>
            <person name="Bluhm B."/>
            <person name="Cannon C."/>
            <person name="Castanera R."/>
            <person name="Culley D."/>
            <person name="Daum C."/>
            <person name="Ezra D."/>
            <person name="Gonzalez J."/>
            <person name="Henrissat B."/>
            <person name="Kuo A."/>
            <person name="Liang C."/>
            <person name="Lipzen A."/>
            <person name="Lutzoni F."/>
            <person name="Magnuson J."/>
            <person name="Mondo S."/>
            <person name="Nolan M."/>
            <person name="Ohm R."/>
            <person name="Pangilinan J."/>
            <person name="Park H.-J."/>
            <person name="Ramirez L."/>
            <person name="Alfaro M."/>
            <person name="Sun H."/>
            <person name="Tritt A."/>
            <person name="Yoshinaga Y."/>
            <person name="Zwiers L.-H."/>
            <person name="Turgeon B."/>
            <person name="Goodwin S."/>
            <person name="Spatafora J."/>
            <person name="Crous P."/>
            <person name="Grigoriev I."/>
        </authorList>
    </citation>
    <scope>NUCLEOTIDE SEQUENCE</scope>
    <source>
        <strain evidence="5">CBS 627.86</strain>
    </source>
</reference>
<proteinExistence type="predicted"/>
<dbReference type="EMBL" id="ML977329">
    <property type="protein sequence ID" value="KAF2113030.1"/>
    <property type="molecule type" value="Genomic_DNA"/>
</dbReference>
<dbReference type="AlphaFoldDB" id="A0A6A5Z0W8"/>
<dbReference type="InterPro" id="IPR050613">
    <property type="entry name" value="Sec_Metabolite_Reg"/>
</dbReference>